<evidence type="ECO:0000256" key="1">
    <source>
        <dbReference type="ARBA" id="ARBA00000900"/>
    </source>
</evidence>
<protein>
    <recommendedName>
        <fullName evidence="3">RING-type E3 ubiquitin transferase</fullName>
        <ecNumber evidence="3">2.3.2.27</ecNumber>
    </recommendedName>
</protein>
<accession>A0AAV7E5H0</accession>
<feature type="repeat" description="ARM" evidence="7">
    <location>
        <begin position="411"/>
        <end position="453"/>
    </location>
</feature>
<evidence type="ECO:0000256" key="3">
    <source>
        <dbReference type="ARBA" id="ARBA00012483"/>
    </source>
</evidence>
<dbReference type="InterPro" id="IPR045210">
    <property type="entry name" value="RING-Ubox_PUB"/>
</dbReference>
<dbReference type="GO" id="GO:0016567">
    <property type="term" value="P:protein ubiquitination"/>
    <property type="evidence" value="ECO:0007669"/>
    <property type="project" value="InterPro"/>
</dbReference>
<dbReference type="FunFam" id="3.30.40.10:FF:000292">
    <property type="entry name" value="RING-type E3 ubiquitin transferase"/>
    <property type="match status" value="1"/>
</dbReference>
<evidence type="ECO:0000256" key="6">
    <source>
        <dbReference type="ARBA" id="ARBA00022786"/>
    </source>
</evidence>
<dbReference type="InterPro" id="IPR016024">
    <property type="entry name" value="ARM-type_fold"/>
</dbReference>
<dbReference type="Gene3D" id="1.20.930.20">
    <property type="entry name" value="Adaptor protein Cbl, N-terminal domain"/>
    <property type="match status" value="1"/>
</dbReference>
<dbReference type="InterPro" id="IPR011989">
    <property type="entry name" value="ARM-like"/>
</dbReference>
<comment type="caution">
    <text evidence="9">The sequence shown here is derived from an EMBL/GenBank/DDBJ whole genome shotgun (WGS) entry which is preliminary data.</text>
</comment>
<sequence length="650" mass="71364">MAAGGDDESGRPGRTMLDIVREIGHIGGFAEAFRKDCTDLARRVQLLSHLLEEVQDFKGRSFSSSSAGAAFSSSSSAFVCLADLRRALEAAKNVLTLARSAREPVQDSVGKKIVFQFQFVTWQLEKVLRGIPYDYFDISDEVREQVELVCAQLRRATERKGSLNSKLLSDISYLLSQRQGVDPQVLCRVRENLQTGDTGSSDNDFRQIVDTIAEVYGQSGQTMENRRSLLDQLTQCSLSDSCKTDETDSRSDNIPNTTTEAEAKKPDVLMIPDDFRCPISLELMRDPVIVSTGQTYERSFIQRWIDCGNKTCPKTQQKLENLTLTPNYVLRSLIRQWCETNKIEQPSGLSGSRTRSGNGLNQEMSEERAIIDCLVRKLSSRSIDDQRNAASEIRLLAKRSTDNRILIAEAGAIPLLVKLLSTDDLRTQENAVTALLNLSIYENNKGLIMLAGAVPPIVDVLKRGSMEARENAAATLFCLSVIDENKITIGASGAIKALVELLERGSLRGKKDAATALFNLCIYQGNKTRAVRAGILDPLMHMLTDTSGSMVDEALTILSVLASHQEGKIAIAKGNAIPVLIDLLRSGLPRNKENAASILLALCKKDTGNLACIGRLGAIVPLMEIARSGTERAKRKASALLEHLAKMKQM</sequence>
<dbReference type="EMBL" id="JAINDJ010000006">
    <property type="protein sequence ID" value="KAG9444053.1"/>
    <property type="molecule type" value="Genomic_DNA"/>
</dbReference>
<dbReference type="InterPro" id="IPR013083">
    <property type="entry name" value="Znf_RING/FYVE/PHD"/>
</dbReference>
<dbReference type="Pfam" id="PF25598">
    <property type="entry name" value="ARM_PUB"/>
    <property type="match status" value="1"/>
</dbReference>
<dbReference type="InterPro" id="IPR058678">
    <property type="entry name" value="ARM_PUB"/>
</dbReference>
<dbReference type="Pfam" id="PF25368">
    <property type="entry name" value="PUB10_N"/>
    <property type="match status" value="1"/>
</dbReference>
<dbReference type="Gene3D" id="3.30.40.10">
    <property type="entry name" value="Zinc/RING finger domain, C3HC4 (zinc finger)"/>
    <property type="match status" value="1"/>
</dbReference>
<dbReference type="SUPFAM" id="SSF48371">
    <property type="entry name" value="ARM repeat"/>
    <property type="match status" value="1"/>
</dbReference>
<dbReference type="SMART" id="SM00185">
    <property type="entry name" value="ARM"/>
    <property type="match status" value="6"/>
</dbReference>
<dbReference type="InterPro" id="IPR057623">
    <property type="entry name" value="PUB12-19-like_N"/>
</dbReference>
<organism evidence="9 10">
    <name type="scientific">Aristolochia fimbriata</name>
    <name type="common">White veined hardy Dutchman's pipe vine</name>
    <dbReference type="NCBI Taxonomy" id="158543"/>
    <lineage>
        <taxon>Eukaryota</taxon>
        <taxon>Viridiplantae</taxon>
        <taxon>Streptophyta</taxon>
        <taxon>Embryophyta</taxon>
        <taxon>Tracheophyta</taxon>
        <taxon>Spermatophyta</taxon>
        <taxon>Magnoliopsida</taxon>
        <taxon>Magnoliidae</taxon>
        <taxon>Piperales</taxon>
        <taxon>Aristolochiaceae</taxon>
        <taxon>Aristolochia</taxon>
    </lineage>
</organism>
<dbReference type="InterPro" id="IPR003613">
    <property type="entry name" value="Ubox_domain"/>
</dbReference>
<feature type="domain" description="U-box" evidence="8">
    <location>
        <begin position="270"/>
        <end position="344"/>
    </location>
</feature>
<dbReference type="FunFam" id="1.25.10.10:FF:000425">
    <property type="entry name" value="RING-type E3 ubiquitin transferase"/>
    <property type="match status" value="1"/>
</dbReference>
<name>A0AAV7E5H0_ARIFI</name>
<dbReference type="Proteomes" id="UP000825729">
    <property type="component" value="Unassembled WGS sequence"/>
</dbReference>
<dbReference type="AlphaFoldDB" id="A0AAV7E5H0"/>
<evidence type="ECO:0000256" key="5">
    <source>
        <dbReference type="ARBA" id="ARBA00022737"/>
    </source>
</evidence>
<evidence type="ECO:0000256" key="4">
    <source>
        <dbReference type="ARBA" id="ARBA00022679"/>
    </source>
</evidence>
<dbReference type="PROSITE" id="PS51698">
    <property type="entry name" value="U_BOX"/>
    <property type="match status" value="1"/>
</dbReference>
<dbReference type="Pfam" id="PF04564">
    <property type="entry name" value="U-box"/>
    <property type="match status" value="1"/>
</dbReference>
<dbReference type="GO" id="GO:0007166">
    <property type="term" value="P:cell surface receptor signaling pathway"/>
    <property type="evidence" value="ECO:0007669"/>
    <property type="project" value="InterPro"/>
</dbReference>
<gene>
    <name evidence="9" type="ORF">H6P81_015393</name>
</gene>
<dbReference type="InterPro" id="IPR036537">
    <property type="entry name" value="Adaptor_Cbl_N_dom_sf"/>
</dbReference>
<dbReference type="PROSITE" id="PS50176">
    <property type="entry name" value="ARM_REPEAT"/>
    <property type="match status" value="1"/>
</dbReference>
<dbReference type="EC" id="2.3.2.27" evidence="3"/>
<comment type="catalytic activity">
    <reaction evidence="1">
        <text>S-ubiquitinyl-[E2 ubiquitin-conjugating enzyme]-L-cysteine + [acceptor protein]-L-lysine = [E2 ubiquitin-conjugating enzyme]-L-cysteine + N(6)-ubiquitinyl-[acceptor protein]-L-lysine.</text>
        <dbReference type="EC" id="2.3.2.27"/>
    </reaction>
</comment>
<dbReference type="CDD" id="cd16664">
    <property type="entry name" value="RING-Ubox_PUB"/>
    <property type="match status" value="1"/>
</dbReference>
<evidence type="ECO:0000259" key="8">
    <source>
        <dbReference type="PROSITE" id="PS51698"/>
    </source>
</evidence>
<keyword evidence="5" id="KW-0677">Repeat</keyword>
<reference evidence="9 10" key="1">
    <citation type="submission" date="2021-07" db="EMBL/GenBank/DDBJ databases">
        <title>The Aristolochia fimbriata genome: insights into angiosperm evolution, floral development and chemical biosynthesis.</title>
        <authorList>
            <person name="Jiao Y."/>
        </authorList>
    </citation>
    <scope>NUCLEOTIDE SEQUENCE [LARGE SCALE GENOMIC DNA]</scope>
    <source>
        <strain evidence="9">IBCAS-2021</strain>
        <tissue evidence="9">Leaf</tissue>
    </source>
</reference>
<keyword evidence="10" id="KW-1185">Reference proteome</keyword>
<evidence type="ECO:0000313" key="9">
    <source>
        <dbReference type="EMBL" id="KAG9444053.1"/>
    </source>
</evidence>
<dbReference type="Gene3D" id="1.25.10.10">
    <property type="entry name" value="Leucine-rich Repeat Variant"/>
    <property type="match status" value="3"/>
</dbReference>
<dbReference type="InterPro" id="IPR000225">
    <property type="entry name" value="Armadillo"/>
</dbReference>
<proteinExistence type="predicted"/>
<evidence type="ECO:0000313" key="10">
    <source>
        <dbReference type="Proteomes" id="UP000825729"/>
    </source>
</evidence>
<evidence type="ECO:0000256" key="2">
    <source>
        <dbReference type="ARBA" id="ARBA00004906"/>
    </source>
</evidence>
<keyword evidence="4" id="KW-0808">Transferase</keyword>
<comment type="pathway">
    <text evidence="2">Protein modification; protein ubiquitination.</text>
</comment>
<dbReference type="PANTHER" id="PTHR23315">
    <property type="entry name" value="U BOX DOMAIN-CONTAINING"/>
    <property type="match status" value="1"/>
</dbReference>
<keyword evidence="6" id="KW-0833">Ubl conjugation pathway</keyword>
<dbReference type="GO" id="GO:0061630">
    <property type="term" value="F:ubiquitin protein ligase activity"/>
    <property type="evidence" value="ECO:0007669"/>
    <property type="project" value="UniProtKB-EC"/>
</dbReference>
<dbReference type="SUPFAM" id="SSF57850">
    <property type="entry name" value="RING/U-box"/>
    <property type="match status" value="1"/>
</dbReference>
<dbReference type="FunFam" id="1.25.10.10:FF:000343">
    <property type="entry name" value="RING-type E3 ubiquitin transferase"/>
    <property type="match status" value="1"/>
</dbReference>
<dbReference type="FunFam" id="1.25.10.10:FF:000341">
    <property type="entry name" value="RING-type E3 ubiquitin transferase"/>
    <property type="match status" value="1"/>
</dbReference>
<evidence type="ECO:0000256" key="7">
    <source>
        <dbReference type="PROSITE-ProRule" id="PRU00259"/>
    </source>
</evidence>
<dbReference type="PANTHER" id="PTHR23315:SF52">
    <property type="entry name" value="U-BOX DOMAIN-CONTAINING PROTEIN 10"/>
    <property type="match status" value="1"/>
</dbReference>
<dbReference type="SMART" id="SM00504">
    <property type="entry name" value="Ubox"/>
    <property type="match status" value="1"/>
</dbReference>